<sequence>MRVKSMVTSLRQLDALQQAKLATVLMAVVPPLAFFYIGAVRSGRVGHGLPFYAEIIAVGCTIVIAFCGYRILSKFPRNIVKIRSHIRSAVTGVLPEKFILEQTMHSDDLLYIENNLNAMLYEMNHRLSIIKDRLAAESKLREELERKREYELKAETYPAVLRRMFRIWQKMSRLTRSLKTHLFDLSEEASSLNEMRKINVMVQEVREISIVLENFKEFSELEESPVKAKAQPQVDSMSQNDTANPVVQCQAG</sequence>
<feature type="transmembrane region" description="Helical" evidence="2">
    <location>
        <begin position="51"/>
        <end position="72"/>
    </location>
</feature>
<organism evidence="3 4">
    <name type="scientific">Pontiella agarivorans</name>
    <dbReference type="NCBI Taxonomy" id="3038953"/>
    <lineage>
        <taxon>Bacteria</taxon>
        <taxon>Pseudomonadati</taxon>
        <taxon>Kiritimatiellota</taxon>
        <taxon>Kiritimatiellia</taxon>
        <taxon>Kiritimatiellales</taxon>
        <taxon>Pontiellaceae</taxon>
        <taxon>Pontiella</taxon>
    </lineage>
</organism>
<dbReference type="RefSeq" id="WP_322608514.1">
    <property type="nucleotide sequence ID" value="NZ_JARVCO010000010.1"/>
</dbReference>
<evidence type="ECO:0000313" key="3">
    <source>
        <dbReference type="EMBL" id="MDZ8118716.1"/>
    </source>
</evidence>
<comment type="caution">
    <text evidence="3">The sequence shown here is derived from an EMBL/GenBank/DDBJ whole genome shotgun (WGS) entry which is preliminary data.</text>
</comment>
<keyword evidence="2" id="KW-1133">Transmembrane helix</keyword>
<feature type="region of interest" description="Disordered" evidence="1">
    <location>
        <begin position="226"/>
        <end position="252"/>
    </location>
</feature>
<evidence type="ECO:0000256" key="2">
    <source>
        <dbReference type="SAM" id="Phobius"/>
    </source>
</evidence>
<name>A0ABU5MWX2_9BACT</name>
<keyword evidence="2" id="KW-0472">Membrane</keyword>
<feature type="compositionally biased region" description="Polar residues" evidence="1">
    <location>
        <begin position="233"/>
        <end position="252"/>
    </location>
</feature>
<evidence type="ECO:0000256" key="1">
    <source>
        <dbReference type="SAM" id="MobiDB-lite"/>
    </source>
</evidence>
<feature type="transmembrane region" description="Helical" evidence="2">
    <location>
        <begin position="21"/>
        <end position="39"/>
    </location>
</feature>
<protein>
    <submittedName>
        <fullName evidence="3">Uncharacterized protein</fullName>
    </submittedName>
</protein>
<dbReference type="Proteomes" id="UP001290861">
    <property type="component" value="Unassembled WGS sequence"/>
</dbReference>
<keyword evidence="2" id="KW-0812">Transmembrane</keyword>
<dbReference type="EMBL" id="JARVCO010000010">
    <property type="protein sequence ID" value="MDZ8118716.1"/>
    <property type="molecule type" value="Genomic_DNA"/>
</dbReference>
<gene>
    <name evidence="3" type="ORF">P9H32_08745</name>
</gene>
<accession>A0ABU5MWX2</accession>
<reference evidence="3 4" key="1">
    <citation type="journal article" date="2024" name="Appl. Environ. Microbiol.">
        <title>Pontiella agarivorans sp. nov., a novel marine anaerobic bacterium capable of degrading macroalgal polysaccharides and fixing nitrogen.</title>
        <authorList>
            <person name="Liu N."/>
            <person name="Kivenson V."/>
            <person name="Peng X."/>
            <person name="Cui Z."/>
            <person name="Lankiewicz T.S."/>
            <person name="Gosselin K.M."/>
            <person name="English C.J."/>
            <person name="Blair E.M."/>
            <person name="O'Malley M.A."/>
            <person name="Valentine D.L."/>
        </authorList>
    </citation>
    <scope>NUCLEOTIDE SEQUENCE [LARGE SCALE GENOMIC DNA]</scope>
    <source>
        <strain evidence="3 4">NLcol2</strain>
    </source>
</reference>
<proteinExistence type="predicted"/>
<keyword evidence="4" id="KW-1185">Reference proteome</keyword>
<evidence type="ECO:0000313" key="4">
    <source>
        <dbReference type="Proteomes" id="UP001290861"/>
    </source>
</evidence>